<protein>
    <submittedName>
        <fullName evidence="1">Uncharacterized protein</fullName>
    </submittedName>
</protein>
<sequence>MRQEINWRTRRPDRSSYEVRVARWGKELKFQFREKGGNQWDYERVPELHDWENLLDALERRYSRKQATDMELAHVKGMIAKLRAEQRAAQ</sequence>
<reference evidence="1 2" key="1">
    <citation type="submission" date="2023-06" db="EMBL/GenBank/DDBJ databases">
        <title>Whole genome sequence of Oscillatoria calcuttensis NRMC-F 0142.</title>
        <authorList>
            <person name="Shakena Fathima T."/>
            <person name="Muralitharan G."/>
            <person name="Thajuddin N."/>
        </authorList>
    </citation>
    <scope>NUCLEOTIDE SEQUENCE [LARGE SCALE GENOMIC DNA]</scope>
    <source>
        <strain evidence="1 2">NRMC-F 0142</strain>
    </source>
</reference>
<accession>A0ABT7LYK8</accession>
<keyword evidence="2" id="KW-1185">Reference proteome</keyword>
<organism evidence="1 2">
    <name type="scientific">Geitlerinema calcuttense NRMC-F 0142</name>
    <dbReference type="NCBI Taxonomy" id="2922238"/>
    <lineage>
        <taxon>Bacteria</taxon>
        <taxon>Bacillati</taxon>
        <taxon>Cyanobacteriota</taxon>
        <taxon>Cyanophyceae</taxon>
        <taxon>Geitlerinematales</taxon>
        <taxon>Geitlerinemataceae</taxon>
        <taxon>Geitlerinema</taxon>
    </lineage>
</organism>
<dbReference type="RefSeq" id="WP_284474942.1">
    <property type="nucleotide sequence ID" value="NZ_JASVEJ010000015.1"/>
</dbReference>
<dbReference type="Proteomes" id="UP001230986">
    <property type="component" value="Unassembled WGS sequence"/>
</dbReference>
<dbReference type="EMBL" id="JASVEJ010000015">
    <property type="protein sequence ID" value="MDL5056627.1"/>
    <property type="molecule type" value="Genomic_DNA"/>
</dbReference>
<evidence type="ECO:0000313" key="2">
    <source>
        <dbReference type="Proteomes" id="UP001230986"/>
    </source>
</evidence>
<name>A0ABT7LYK8_9CYAN</name>
<proteinExistence type="predicted"/>
<gene>
    <name evidence="1" type="ORF">QQ055_03985</name>
</gene>
<comment type="caution">
    <text evidence="1">The sequence shown here is derived from an EMBL/GenBank/DDBJ whole genome shotgun (WGS) entry which is preliminary data.</text>
</comment>
<evidence type="ECO:0000313" key="1">
    <source>
        <dbReference type="EMBL" id="MDL5056627.1"/>
    </source>
</evidence>